<sequence>MRSDRFRFFLLVFLKILSLTYQSTFGDCTQTSKEGGLNILYSECLLNQGYYSQSDDLSVNLQYLNTSECTQFTQKQCSDTNYLSGPTCDSQTKFQINYSPQDKNKLIKFVYVFIRVLLFTDKDVINSSNQLPLIANGVKIKNGYSTPYFKCCSDSYCYQFIKTFELNSYDLAITFQSLGQQNYKTYLYGLFLGVQYCPQYCSDCDGNSKCSKCFQKYYLSQNSCIACHESCLQCSGPTQNDCVVCLDSTFYISIKQNNICVSDCNLDNGQYVNTSNSLYKYCRLCSNFCQNCNNSTNCTKYFQKYYLNGNICSPCHQSCLQCSGSTQNNCIVCLDSSQYISTSQNNICVSDCNIDNGQYVDTSNSLQKYCKPCSNFCQNCNNSTNCTKCFQKYYLNGNICSPCHQSCLQCSGQTQNNCIICLNSSQYISTSQNNICVSNCDLDNGQFVDTSNSLQKYCRLCPNFCQNCNNSTNCTKCFQKYYLNGNICSPCHQSCLQCSGPTQNNCIICLDSSQYISTSQNNICVSECNIANGYYIDTSNEQQKYCKKCQIQCRTCRDDSSCDSCIDGYYLNSNNKCSPCDSTCQSCSGPLNTNCQVCKTGLLKQLSTNLCVDHCKINEFINTNNECQECDKKCGSCDGPGSNNCLSCYNNTFFYNKMCVSLCPNGYQSNFTTLVCDSCSNYLNLNKCNPCFASCELCDLSQVQNGQCNSCYTETRKFDTTNKKCLCQNPNDQRDLFYQCSYRNVAVLDSWLSGTTPLLTIDFGSPLKDTPNNIYSPQSLCQYIFDQPTMDIIGQDSSCQINGKLIQINLADSSTIMENDSIILLPNRLQFQDYSSDFINVFYRNLVYQSPSGIPQLQFNYNYIENSCNSVNITLSNIQNEAGRKFASLNWSILQFIGSNEQQQNLIRVLQNASQNKNTALTIDPKYIPPNQNITLQFNYLLKVNKIGQQQFTIFYKKQKIIRISYQQSTYPPIYRYMSLSFYFQFYVESCELGQTVYFQEPFDLQLVSNQFQQISLSQYNQSNFKYDILPYTLISNKTLNISLTVSLSQENKIISAKNVSVDILITNLYLQIEGGSSFIVGFQNKLVLNTVFRDYEIEDPNSPQSIDFTWTCVGLTSNDRVCYDYADKQVQLQQGVSYISFPAKTFTPYSIIVLQITGQKGSRQTNSTATCIFTELDIPSLLVKFNSTHLTQKINLNEELNFVIVYGGNFSSDILSYAGALLYENNLVGAIKFDYYQVKFRVWNFFQNVKPSKPTIQIRFSVYNPSFFMPSLSTLSFIVNIPPQGCTLRVDPQQGVALQTVFSIQYQNCDDEDLPLTYQFFYYNNIEDIQQELIAPWNIVRRQIQDQTINNQIQTVLPQGNLVIMGQAMDSQLGISNSTITIVVLAQNKSPDEYYQTVNNLVNKTLQIQSSSQYTDQLVALSLIGEDISKNSQQQLSQQMANLLTLIITNMQQISLKLPEFSLLFTFANKVIAQLSQLLFNSQQNYSSQKKDIFKQLQTTMQNTFISIQNNNQSPLQQNNDLHMQNVIDSFKILNSSITQNSSNSFDDFQNYSNVSNYIGFLLTNMTLPNQGHIIISGNLSSLLSDKITQKNIFQYALPFDESNTENSTNIFSITRNNYKVNIYENTTGFEAYTQQYKNVSQNFTYSKNQLISTQIYSSSRQGLQNGSNTQIPMNDSLTIYQFDNAIKSEKYSMTCLQQNDVKWNKNDCSIFNKNNNKFMCFCKTQQPTTIIEDLEDIFTKNKNLQTVFGEQGFKNIENFNYFYQYLAFWVLFTFTLIQIALFIIGIYLDKSSFKKMNQQVHSERQDYNQQNLEQQQYNQQLDLQEIPEVGDQNEIQISPIALNSNNNNQINNNDKINNNSNENIQKLQTQSEQFIPLSDNQVTDIPLTLIRKKTTKFVNKTIYQTQSSLNQFNENNLNNRSNQLFIKRQYTININCSEQNEEILNTQVSPQSQTLELQNQNEKSKQQSVYQKISNFKKLAIFHQLFSIFYLYDKQISRPTRFTLLYIKLIHTLAISILFAGYTMLIQQIFIALLNSLILKVSSFIIVQTFKKGSFWKFISVIFQLLISLLYFYIILAISSGKTPSESNDFIILFLVSFIIEMVFTELILSLVINILVKKYFLCNDENSIYSKLFKSLKIKEMISSIDT</sequence>
<keyword evidence="5" id="KW-1185">Reference proteome</keyword>
<keyword evidence="1" id="KW-0472">Membrane</keyword>
<dbReference type="PANTHER" id="PTHR15332:SF175">
    <property type="entry name" value="PROPROTEIN CONVERTASE SUBTILISIN_KEXIN TYPE 5-LIKE"/>
    <property type="match status" value="1"/>
</dbReference>
<dbReference type="Pfam" id="PF03302">
    <property type="entry name" value="VSP"/>
    <property type="match status" value="1"/>
</dbReference>
<dbReference type="EMBL" id="GG662699">
    <property type="protein sequence ID" value="EAR96156.2"/>
    <property type="molecule type" value="Genomic_DNA"/>
</dbReference>
<dbReference type="InterPro" id="IPR005127">
    <property type="entry name" value="Giardia_VSP"/>
</dbReference>
<evidence type="ECO:0000256" key="2">
    <source>
        <dbReference type="SAM" id="SignalP"/>
    </source>
</evidence>
<dbReference type="KEGG" id="tet:TTHERM_00129320"/>
<dbReference type="InterPro" id="IPR006212">
    <property type="entry name" value="Furin_repeat"/>
</dbReference>
<feature type="domain" description="PKD/REJ-like" evidence="3">
    <location>
        <begin position="990"/>
        <end position="1414"/>
    </location>
</feature>
<name>I7MJB6_TETTS</name>
<dbReference type="SMART" id="SM00261">
    <property type="entry name" value="FU"/>
    <property type="match status" value="7"/>
</dbReference>
<dbReference type="Gene3D" id="2.10.220.10">
    <property type="entry name" value="Hormone Receptor, Insulin-like Growth Factor Receptor 1, Chain A, domain 2"/>
    <property type="match status" value="5"/>
</dbReference>
<evidence type="ECO:0000256" key="1">
    <source>
        <dbReference type="SAM" id="Phobius"/>
    </source>
</evidence>
<gene>
    <name evidence="4" type="ORF">TTHERM_00129320</name>
</gene>
<feature type="transmembrane region" description="Helical" evidence="1">
    <location>
        <begin position="1764"/>
        <end position="1790"/>
    </location>
</feature>
<evidence type="ECO:0000313" key="4">
    <source>
        <dbReference type="EMBL" id="EAR96156.2"/>
    </source>
</evidence>
<evidence type="ECO:0000313" key="5">
    <source>
        <dbReference type="Proteomes" id="UP000009168"/>
    </source>
</evidence>
<keyword evidence="1" id="KW-1133">Transmembrane helix</keyword>
<reference evidence="5" key="1">
    <citation type="journal article" date="2006" name="PLoS Biol.">
        <title>Macronuclear genome sequence of the ciliate Tetrahymena thermophila, a model eukaryote.</title>
        <authorList>
            <person name="Eisen J.A."/>
            <person name="Coyne R.S."/>
            <person name="Wu M."/>
            <person name="Wu D."/>
            <person name="Thiagarajan M."/>
            <person name="Wortman J.R."/>
            <person name="Badger J.H."/>
            <person name="Ren Q."/>
            <person name="Amedeo P."/>
            <person name="Jones K.M."/>
            <person name="Tallon L.J."/>
            <person name="Delcher A.L."/>
            <person name="Salzberg S.L."/>
            <person name="Silva J.C."/>
            <person name="Haas B.J."/>
            <person name="Majoros W.H."/>
            <person name="Farzad M."/>
            <person name="Carlton J.M."/>
            <person name="Smith R.K. Jr."/>
            <person name="Garg J."/>
            <person name="Pearlman R.E."/>
            <person name="Karrer K.M."/>
            <person name="Sun L."/>
            <person name="Manning G."/>
            <person name="Elde N.C."/>
            <person name="Turkewitz A.P."/>
            <person name="Asai D.J."/>
            <person name="Wilkes D.E."/>
            <person name="Wang Y."/>
            <person name="Cai H."/>
            <person name="Collins K."/>
            <person name="Stewart B.A."/>
            <person name="Lee S.R."/>
            <person name="Wilamowska K."/>
            <person name="Weinberg Z."/>
            <person name="Ruzzo W.L."/>
            <person name="Wloga D."/>
            <person name="Gaertig J."/>
            <person name="Frankel J."/>
            <person name="Tsao C.-C."/>
            <person name="Gorovsky M.A."/>
            <person name="Keeling P.J."/>
            <person name="Waller R.F."/>
            <person name="Patron N.J."/>
            <person name="Cherry J.M."/>
            <person name="Stover N.A."/>
            <person name="Krieger C.J."/>
            <person name="del Toro C."/>
            <person name="Ryder H.F."/>
            <person name="Williamson S.C."/>
            <person name="Barbeau R.A."/>
            <person name="Hamilton E.P."/>
            <person name="Orias E."/>
        </authorList>
    </citation>
    <scope>NUCLEOTIDE SEQUENCE [LARGE SCALE GENOMIC DNA]</scope>
    <source>
        <strain evidence="5">SB210</strain>
    </source>
</reference>
<feature type="chain" id="PRO_5003712715" evidence="2">
    <location>
        <begin position="27"/>
        <end position="2150"/>
    </location>
</feature>
<dbReference type="RefSeq" id="XP_001016401.2">
    <property type="nucleotide sequence ID" value="XM_001016401.2"/>
</dbReference>
<feature type="transmembrane region" description="Helical" evidence="1">
    <location>
        <begin position="2061"/>
        <end position="2080"/>
    </location>
</feature>
<dbReference type="PANTHER" id="PTHR15332">
    <property type="entry name" value="PROPROTEIN CONVERTASE SUBTILISIN_KEXIN TYPE 5-LIKE"/>
    <property type="match status" value="1"/>
</dbReference>
<feature type="signal peptide" evidence="2">
    <location>
        <begin position="1"/>
        <end position="26"/>
    </location>
</feature>
<keyword evidence="2" id="KW-0732">Signal</keyword>
<feature type="transmembrane region" description="Helical" evidence="1">
    <location>
        <begin position="2092"/>
        <end position="2119"/>
    </location>
</feature>
<dbReference type="CDD" id="cd00064">
    <property type="entry name" value="FU"/>
    <property type="match status" value="6"/>
</dbReference>
<dbReference type="SUPFAM" id="SSF57184">
    <property type="entry name" value="Growth factor receptor domain"/>
    <property type="match status" value="4"/>
</dbReference>
<dbReference type="InterPro" id="IPR002859">
    <property type="entry name" value="PKD/REJ-like"/>
</dbReference>
<feature type="transmembrane region" description="Helical" evidence="1">
    <location>
        <begin position="2031"/>
        <end position="2049"/>
    </location>
</feature>
<dbReference type="GeneID" id="7825667"/>
<dbReference type="OrthoDB" id="10045365at2759"/>
<keyword evidence="1" id="KW-0812">Transmembrane</keyword>
<dbReference type="InterPro" id="IPR009030">
    <property type="entry name" value="Growth_fac_rcpt_cys_sf"/>
</dbReference>
<organism evidence="4 5">
    <name type="scientific">Tetrahymena thermophila (strain SB210)</name>
    <dbReference type="NCBI Taxonomy" id="312017"/>
    <lineage>
        <taxon>Eukaryota</taxon>
        <taxon>Sar</taxon>
        <taxon>Alveolata</taxon>
        <taxon>Ciliophora</taxon>
        <taxon>Intramacronucleata</taxon>
        <taxon>Oligohymenophorea</taxon>
        <taxon>Hymenostomatida</taxon>
        <taxon>Tetrahymenina</taxon>
        <taxon>Tetrahymenidae</taxon>
        <taxon>Tetrahymena</taxon>
    </lineage>
</organism>
<accession>I7MJB6</accession>
<dbReference type="eggNOG" id="KOG3525">
    <property type="taxonomic scope" value="Eukaryota"/>
</dbReference>
<dbReference type="Proteomes" id="UP000009168">
    <property type="component" value="Unassembled WGS sequence"/>
</dbReference>
<proteinExistence type="predicted"/>
<feature type="transmembrane region" description="Helical" evidence="1">
    <location>
        <begin position="2006"/>
        <end position="2025"/>
    </location>
</feature>
<protein>
    <submittedName>
        <fullName evidence="4">REJ domain protein</fullName>
    </submittedName>
</protein>
<dbReference type="InParanoid" id="I7MJB6"/>
<evidence type="ECO:0000259" key="3">
    <source>
        <dbReference type="Pfam" id="PF02010"/>
    </source>
</evidence>
<dbReference type="Pfam" id="PF02010">
    <property type="entry name" value="REJ"/>
    <property type="match status" value="1"/>
</dbReference>